<gene>
    <name evidence="2" type="ORF">Q5H91_06085</name>
</gene>
<dbReference type="SMART" id="SM01126">
    <property type="entry name" value="DDE_Tnp_IS1595"/>
    <property type="match status" value="1"/>
</dbReference>
<reference evidence="2 3" key="1">
    <citation type="submission" date="2023-07" db="EMBL/GenBank/DDBJ databases">
        <authorList>
            <person name="Kim M.K."/>
        </authorList>
    </citation>
    <scope>NUCLEOTIDE SEQUENCE [LARGE SCALE GENOMIC DNA]</scope>
    <source>
        <strain evidence="2 3">KR1UV-12</strain>
    </source>
</reference>
<dbReference type="EMBL" id="JAUUDS010000001">
    <property type="protein sequence ID" value="MDP1026772.1"/>
    <property type="molecule type" value="Genomic_DNA"/>
</dbReference>
<dbReference type="InterPro" id="IPR024442">
    <property type="entry name" value="Transposase_Zn_ribbon"/>
</dbReference>
<dbReference type="InterPro" id="IPR024445">
    <property type="entry name" value="Tnp_ISXO2-like"/>
</dbReference>
<evidence type="ECO:0000313" key="3">
    <source>
        <dbReference type="Proteomes" id="UP001230685"/>
    </source>
</evidence>
<dbReference type="Proteomes" id="UP001230685">
    <property type="component" value="Unassembled WGS sequence"/>
</dbReference>
<name>A0ABT9EII0_9SPHN</name>
<dbReference type="Pfam" id="PF12760">
    <property type="entry name" value="Zn_ribbon_IS1595"/>
    <property type="match status" value="1"/>
</dbReference>
<protein>
    <submittedName>
        <fullName evidence="2">IS1595 family transposase</fullName>
    </submittedName>
</protein>
<accession>A0ABT9EII0</accession>
<proteinExistence type="predicted"/>
<organism evidence="2 3">
    <name type="scientific">Sphingomonas aurea</name>
    <dbReference type="NCBI Taxonomy" id="3063994"/>
    <lineage>
        <taxon>Bacteria</taxon>
        <taxon>Pseudomonadati</taxon>
        <taxon>Pseudomonadota</taxon>
        <taxon>Alphaproteobacteria</taxon>
        <taxon>Sphingomonadales</taxon>
        <taxon>Sphingomonadaceae</taxon>
        <taxon>Sphingomonas</taxon>
    </lineage>
</organism>
<feature type="domain" description="ISXO2-like transposase" evidence="1">
    <location>
        <begin position="122"/>
        <end position="279"/>
    </location>
</feature>
<comment type="caution">
    <text evidence="2">The sequence shown here is derived from an EMBL/GenBank/DDBJ whole genome shotgun (WGS) entry which is preliminary data.</text>
</comment>
<evidence type="ECO:0000259" key="1">
    <source>
        <dbReference type="SMART" id="SM01126"/>
    </source>
</evidence>
<evidence type="ECO:0000313" key="2">
    <source>
        <dbReference type="EMBL" id="MDP1026772.1"/>
    </source>
</evidence>
<dbReference type="RefSeq" id="WP_305172316.1">
    <property type="nucleotide sequence ID" value="NZ_JAUUDS010000001.1"/>
</dbReference>
<dbReference type="NCBIfam" id="NF033547">
    <property type="entry name" value="transpos_IS1595"/>
    <property type="match status" value="1"/>
</dbReference>
<keyword evidence="3" id="KW-1185">Reference proteome</keyword>
<dbReference type="Pfam" id="PF12762">
    <property type="entry name" value="DDE_Tnp_IS1595"/>
    <property type="match status" value="1"/>
</dbReference>
<sequence length="325" mass="36481">MDIGAMSEDAARAKFKAIRWEASNGDPVCPACGGLKHWTLGSGHKWKCKACRTPFSVTVGTVFESHKLSFRKLLGIVAVFANGVLGVSACRLSREVKISYKSAFVLLHRIREVMGKDDEAAPLSGVVEIDGAIFGGSLPRLPNKKELWEEFKAKNKAAARKKRKLIVVLRERQSEDPNVPAKVRTFLLPKEGDAIEIAKRMVVPDTIIHADRSTQWEPLHLHFDTKRIDHSKSFSDGIACTNQAESFFQRMRCAERGVHLHISGAHMPRYAWELGWREQYRRTPNGDQVDMILGLISRNKPSSTFRGYWRKRSENDNGSLASIAS</sequence>